<proteinExistence type="evidence at transcript level"/>
<reference evidence="4" key="1">
    <citation type="submission" date="2017-09" db="EMBL/GenBank/DDBJ databases">
        <authorList>
            <person name="Ehlers B."/>
            <person name="Leendertz F.H."/>
        </authorList>
    </citation>
    <scope>NUCLEOTIDE SEQUENCE</scope>
    <source>
        <strain evidence="4">NlugCpr75</strain>
    </source>
</reference>
<dbReference type="PROSITE" id="PS51155">
    <property type="entry name" value="CHIT_BIND_RR_2"/>
    <property type="match status" value="1"/>
</dbReference>
<dbReference type="GO" id="GO:0042302">
    <property type="term" value="F:structural constituent of cuticle"/>
    <property type="evidence" value="ECO:0007669"/>
    <property type="project" value="UniProtKB-UniRule"/>
</dbReference>
<dbReference type="OrthoDB" id="6623810at2759"/>
<name>A0A2S1ZSE1_NILLU</name>
<evidence type="ECO:0000313" key="4">
    <source>
        <dbReference type="EMBL" id="AWK28371.1"/>
    </source>
</evidence>
<keyword evidence="1 2" id="KW-0193">Cuticle</keyword>
<keyword evidence="3" id="KW-0472">Membrane</keyword>
<dbReference type="AlphaFoldDB" id="A0A2S1ZSE1"/>
<sequence length="107" mass="12300">MHSVQIQAAIVMMCFIAFSYGQIYGSYGHHGHQDYHEPAHYSFEYKVRDPHTHDIKSQHESRNGDAVKGYYSLVEPDGSVREVHYTADKHNGFNAVVHKSGHGHHYY</sequence>
<dbReference type="PANTHER" id="PTHR12236">
    <property type="entry name" value="STRUCTURAL CONTITUENT OF CUTICLE"/>
    <property type="match status" value="1"/>
</dbReference>
<dbReference type="GO" id="GO:0031012">
    <property type="term" value="C:extracellular matrix"/>
    <property type="evidence" value="ECO:0007669"/>
    <property type="project" value="TreeGrafter"/>
</dbReference>
<keyword evidence="3" id="KW-1133">Transmembrane helix</keyword>
<dbReference type="PROSITE" id="PS00233">
    <property type="entry name" value="CHIT_BIND_RR_1"/>
    <property type="match status" value="1"/>
</dbReference>
<dbReference type="GO" id="GO:0005615">
    <property type="term" value="C:extracellular space"/>
    <property type="evidence" value="ECO:0007669"/>
    <property type="project" value="TreeGrafter"/>
</dbReference>
<feature type="transmembrane region" description="Helical" evidence="3">
    <location>
        <begin position="6"/>
        <end position="25"/>
    </location>
</feature>
<reference evidence="4" key="2">
    <citation type="journal article" date="2018" name="Proc. Natl. Acad. Sci. U.S.A.">
        <title>A comprehensive omics analysis and functional survey of cuticular proteins in the brown planthopper.</title>
        <authorList>
            <person name="Pan P.L."/>
            <person name="Ye Y.X."/>
            <person name="Lou Y.H."/>
            <person name="Lu J.B."/>
            <person name="Cheng C."/>
            <person name="Shen Y."/>
            <person name="Moussian B."/>
            <person name="Zhang C.X."/>
        </authorList>
    </citation>
    <scope>NUCLEOTIDE SEQUENCE</scope>
    <source>
        <strain evidence="4">NlugCpr75</strain>
    </source>
</reference>
<accession>A0A2S1ZSE1</accession>
<evidence type="ECO:0000256" key="2">
    <source>
        <dbReference type="PROSITE-ProRule" id="PRU00497"/>
    </source>
</evidence>
<dbReference type="PANTHER" id="PTHR12236:SF95">
    <property type="entry name" value="CUTICULAR PROTEIN 76BD, ISOFORM C-RELATED"/>
    <property type="match status" value="1"/>
</dbReference>
<dbReference type="InterPro" id="IPR051217">
    <property type="entry name" value="Insect_Cuticle_Struc_Prot"/>
</dbReference>
<dbReference type="InterPro" id="IPR031311">
    <property type="entry name" value="CHIT_BIND_RR_consensus"/>
</dbReference>
<dbReference type="EMBL" id="MF942848">
    <property type="protein sequence ID" value="AWK28371.1"/>
    <property type="molecule type" value="mRNA"/>
</dbReference>
<organism evidence="4">
    <name type="scientific">Nilaparvata lugens</name>
    <name type="common">Brown planthopper</name>
    <dbReference type="NCBI Taxonomy" id="108931"/>
    <lineage>
        <taxon>Eukaryota</taxon>
        <taxon>Metazoa</taxon>
        <taxon>Ecdysozoa</taxon>
        <taxon>Arthropoda</taxon>
        <taxon>Hexapoda</taxon>
        <taxon>Insecta</taxon>
        <taxon>Pterygota</taxon>
        <taxon>Neoptera</taxon>
        <taxon>Paraneoptera</taxon>
        <taxon>Hemiptera</taxon>
        <taxon>Auchenorrhyncha</taxon>
        <taxon>Fulgoroidea</taxon>
        <taxon>Delphacidae</taxon>
        <taxon>Delphacinae</taxon>
        <taxon>Nilaparvata</taxon>
    </lineage>
</organism>
<protein>
    <submittedName>
        <fullName evidence="4">Cuticular protein</fullName>
    </submittedName>
</protein>
<evidence type="ECO:0000256" key="1">
    <source>
        <dbReference type="ARBA" id="ARBA00022460"/>
    </source>
</evidence>
<keyword evidence="3" id="KW-0812">Transmembrane</keyword>
<dbReference type="InterPro" id="IPR000618">
    <property type="entry name" value="Insect_cuticle"/>
</dbReference>
<dbReference type="Pfam" id="PF00379">
    <property type="entry name" value="Chitin_bind_4"/>
    <property type="match status" value="1"/>
</dbReference>
<dbReference type="PRINTS" id="PR00947">
    <property type="entry name" value="CUTICLE"/>
</dbReference>
<evidence type="ECO:0000256" key="3">
    <source>
        <dbReference type="SAM" id="Phobius"/>
    </source>
</evidence>